<reference evidence="2" key="2">
    <citation type="submission" date="2021-04" db="EMBL/GenBank/DDBJ databases">
        <authorList>
            <person name="Podell S."/>
        </authorList>
    </citation>
    <scope>NUCLEOTIDE SEQUENCE</scope>
    <source>
        <strain evidence="2">Hildebrandi</strain>
    </source>
</reference>
<dbReference type="EMBL" id="JAGRRH010000009">
    <property type="protein sequence ID" value="KAG7365085.1"/>
    <property type="molecule type" value="Genomic_DNA"/>
</dbReference>
<evidence type="ECO:0000313" key="2">
    <source>
        <dbReference type="EMBL" id="KAG7365085.1"/>
    </source>
</evidence>
<evidence type="ECO:0000313" key="3">
    <source>
        <dbReference type="Proteomes" id="UP000693970"/>
    </source>
</evidence>
<keyword evidence="3" id="KW-1185">Reference proteome</keyword>
<organism evidence="2 3">
    <name type="scientific">Nitzschia inconspicua</name>
    <dbReference type="NCBI Taxonomy" id="303405"/>
    <lineage>
        <taxon>Eukaryota</taxon>
        <taxon>Sar</taxon>
        <taxon>Stramenopiles</taxon>
        <taxon>Ochrophyta</taxon>
        <taxon>Bacillariophyta</taxon>
        <taxon>Bacillariophyceae</taxon>
        <taxon>Bacillariophycidae</taxon>
        <taxon>Bacillariales</taxon>
        <taxon>Bacillariaceae</taxon>
        <taxon>Nitzschia</taxon>
    </lineage>
</organism>
<feature type="transmembrane region" description="Helical" evidence="1">
    <location>
        <begin position="399"/>
        <end position="419"/>
    </location>
</feature>
<gene>
    <name evidence="2" type="ORF">IV203_038288</name>
</gene>
<keyword evidence="1" id="KW-1133">Transmembrane helix</keyword>
<name>A0A9K3LND6_9STRA</name>
<reference evidence="2" key="1">
    <citation type="journal article" date="2021" name="Sci. Rep.">
        <title>Diploid genomic architecture of Nitzschia inconspicua, an elite biomass production diatom.</title>
        <authorList>
            <person name="Oliver A."/>
            <person name="Podell S."/>
            <person name="Pinowska A."/>
            <person name="Traller J.C."/>
            <person name="Smith S.R."/>
            <person name="McClure R."/>
            <person name="Beliaev A."/>
            <person name="Bohutskyi P."/>
            <person name="Hill E.A."/>
            <person name="Rabines A."/>
            <person name="Zheng H."/>
            <person name="Allen L.Z."/>
            <person name="Kuo A."/>
            <person name="Grigoriev I.V."/>
            <person name="Allen A.E."/>
            <person name="Hazlebeck D."/>
            <person name="Allen E.E."/>
        </authorList>
    </citation>
    <scope>NUCLEOTIDE SEQUENCE</scope>
    <source>
        <strain evidence="2">Hildebrandi</strain>
    </source>
</reference>
<dbReference type="AlphaFoldDB" id="A0A9K3LND6"/>
<evidence type="ECO:0000256" key="1">
    <source>
        <dbReference type="SAM" id="Phobius"/>
    </source>
</evidence>
<dbReference type="OrthoDB" id="38217at2759"/>
<accession>A0A9K3LND6</accession>
<protein>
    <submittedName>
        <fullName evidence="2">Uncharacterized protein</fullName>
    </submittedName>
</protein>
<comment type="caution">
    <text evidence="2">The sequence shown here is derived from an EMBL/GenBank/DDBJ whole genome shotgun (WGS) entry which is preliminary data.</text>
</comment>
<proteinExistence type="predicted"/>
<dbReference type="Proteomes" id="UP000693970">
    <property type="component" value="Unassembled WGS sequence"/>
</dbReference>
<sequence>MNIFFIISLESPAHPMKADGLLRDIVVYQVDKLEYKMKFLLSFLTFGLASATLPIYGKPKNSLTKIESIKADSELGMKLLSKARRVEDNGEIDFTWVANFSIKFQGCHHVSQWNDEADGKEDVRIETKRLIRFRLCPSDMCAADSAAGCSADYGDYIIDMNTFLGTYYEAVENYNTYRCEYTAQMVCDCEDGDDKGDDFNPELCEYDCYVEHNMADICADRNPYEDDQQQKEEFNLADYVECRQARIENNQNGRKLEQQNVEYFIGPYCAEQGGAIFLGLFTDDQCTNYADEQGGAAVYSSLAGKSLPYSTESILSLDCISCKEPAEFNQDGNDAEDQDEVIEMCEQIYNTAGKCEEGLQATGYVSKANNNACNYIAGIKVVRKDGIITQVGSKANKTASIFIGIFVVAFVLLAAYVYYLKTKLDRASINLSD</sequence>
<keyword evidence="1" id="KW-0812">Transmembrane</keyword>
<keyword evidence="1" id="KW-0472">Membrane</keyword>